<dbReference type="Proteomes" id="UP000178254">
    <property type="component" value="Unassembled WGS sequence"/>
</dbReference>
<dbReference type="HAMAP" id="MF_01080">
    <property type="entry name" value="TruB_bact"/>
    <property type="match status" value="1"/>
</dbReference>
<feature type="domain" description="tRNA pseudouridylate synthase B C-terminal" evidence="7">
    <location>
        <begin position="212"/>
        <end position="253"/>
    </location>
</feature>
<dbReference type="InterPro" id="IPR002501">
    <property type="entry name" value="PsdUridine_synth_N"/>
</dbReference>
<dbReference type="Gene3D" id="3.30.2350.10">
    <property type="entry name" value="Pseudouridine synthase"/>
    <property type="match status" value="1"/>
</dbReference>
<organism evidence="8 9">
    <name type="scientific">Candidatus Magasanikbacteria bacterium RIFOXYD2_FULL_41_14</name>
    <dbReference type="NCBI Taxonomy" id="1798709"/>
    <lineage>
        <taxon>Bacteria</taxon>
        <taxon>Candidatus Magasanikiibacteriota</taxon>
    </lineage>
</organism>
<comment type="function">
    <text evidence="5">Responsible for synthesis of pseudouridine from uracil-55 in the psi GC loop of transfer RNAs.</text>
</comment>
<sequence length="260" mass="29187">MTETPLSKKFLLIHKPVNWTSFDVVGFIRKNLINNGEPKNIRVGHAGTLDPFATGLLIVGVGREATKRLDEFKNLRKIYIATVRLGAISDTGDLTGKITTTLQHRNTATHFLKKIKPLVNLHSLIFNLFSLKPPTIVKIQKILKKIIGKQKQIPPMYSAKKINGQRLYDLARKGKTVKRQPSEIEIYDIKLLNYSWPNLKIEIICSAGTYIRTLAEDIGAKLKTGAYCQELIRTKIGDYNLNDAVEIKDTASALKNILAP</sequence>
<evidence type="ECO:0000256" key="1">
    <source>
        <dbReference type="ARBA" id="ARBA00000385"/>
    </source>
</evidence>
<dbReference type="STRING" id="1798709.A2538_00630"/>
<dbReference type="Pfam" id="PF16198">
    <property type="entry name" value="TruB_C_2"/>
    <property type="match status" value="1"/>
</dbReference>
<dbReference type="GO" id="GO:0160148">
    <property type="term" value="F:tRNA pseudouridine(55) synthase activity"/>
    <property type="evidence" value="ECO:0007669"/>
    <property type="project" value="UniProtKB-EC"/>
</dbReference>
<feature type="domain" description="Pseudouridine synthase II N-terminal" evidence="6">
    <location>
        <begin position="42"/>
        <end position="106"/>
    </location>
</feature>
<dbReference type="InterPro" id="IPR014780">
    <property type="entry name" value="tRNA_psdUridine_synth_TruB"/>
</dbReference>
<evidence type="ECO:0000259" key="7">
    <source>
        <dbReference type="Pfam" id="PF16198"/>
    </source>
</evidence>
<evidence type="ECO:0000259" key="6">
    <source>
        <dbReference type="Pfam" id="PF01509"/>
    </source>
</evidence>
<evidence type="ECO:0000256" key="2">
    <source>
        <dbReference type="ARBA" id="ARBA00005642"/>
    </source>
</evidence>
<dbReference type="Pfam" id="PF01509">
    <property type="entry name" value="TruB_N"/>
    <property type="match status" value="2"/>
</dbReference>
<dbReference type="InterPro" id="IPR020103">
    <property type="entry name" value="PsdUridine_synth_cat_dom_sf"/>
</dbReference>
<dbReference type="PANTHER" id="PTHR13767">
    <property type="entry name" value="TRNA-PSEUDOURIDINE SYNTHASE"/>
    <property type="match status" value="1"/>
</dbReference>
<dbReference type="PANTHER" id="PTHR13767:SF2">
    <property type="entry name" value="PSEUDOURIDYLATE SYNTHASE TRUB1"/>
    <property type="match status" value="1"/>
</dbReference>
<keyword evidence="4 5" id="KW-0413">Isomerase</keyword>
<dbReference type="EC" id="5.4.99.25" evidence="5"/>
<dbReference type="GO" id="GO:0031119">
    <property type="term" value="P:tRNA pseudouridine synthesis"/>
    <property type="evidence" value="ECO:0007669"/>
    <property type="project" value="UniProtKB-UniRule"/>
</dbReference>
<evidence type="ECO:0000313" key="8">
    <source>
        <dbReference type="EMBL" id="OGH93582.1"/>
    </source>
</evidence>
<feature type="active site" description="Nucleophile" evidence="5">
    <location>
        <position position="50"/>
    </location>
</feature>
<gene>
    <name evidence="5" type="primary">truB</name>
    <name evidence="8" type="ORF">A2538_00630</name>
</gene>
<keyword evidence="3 5" id="KW-0819">tRNA processing</keyword>
<evidence type="ECO:0000256" key="3">
    <source>
        <dbReference type="ARBA" id="ARBA00022694"/>
    </source>
</evidence>
<evidence type="ECO:0000256" key="5">
    <source>
        <dbReference type="HAMAP-Rule" id="MF_01080"/>
    </source>
</evidence>
<comment type="caution">
    <text evidence="8">The sequence shown here is derived from an EMBL/GenBank/DDBJ whole genome shotgun (WGS) entry which is preliminary data.</text>
</comment>
<feature type="domain" description="Pseudouridine synthase II N-terminal" evidence="6">
    <location>
        <begin position="134"/>
        <end position="211"/>
    </location>
</feature>
<evidence type="ECO:0000313" key="9">
    <source>
        <dbReference type="Proteomes" id="UP000178254"/>
    </source>
</evidence>
<accession>A0A1F6PBP9</accession>
<dbReference type="GO" id="GO:1990481">
    <property type="term" value="P:mRNA pseudouridine synthesis"/>
    <property type="evidence" value="ECO:0007669"/>
    <property type="project" value="TreeGrafter"/>
</dbReference>
<dbReference type="GO" id="GO:0003723">
    <property type="term" value="F:RNA binding"/>
    <property type="evidence" value="ECO:0007669"/>
    <property type="project" value="InterPro"/>
</dbReference>
<protein>
    <recommendedName>
        <fullName evidence="5">tRNA pseudouridine synthase B</fullName>
        <ecNumber evidence="5">5.4.99.25</ecNumber>
    </recommendedName>
    <alternativeName>
        <fullName evidence="5">tRNA pseudouridine(55) synthase</fullName>
        <shortName evidence="5">Psi55 synthase</shortName>
    </alternativeName>
    <alternativeName>
        <fullName evidence="5">tRNA pseudouridylate synthase</fullName>
    </alternativeName>
    <alternativeName>
        <fullName evidence="5">tRNA-uridine isomerase</fullName>
    </alternativeName>
</protein>
<evidence type="ECO:0000256" key="4">
    <source>
        <dbReference type="ARBA" id="ARBA00023235"/>
    </source>
</evidence>
<dbReference type="EMBL" id="MFRE01000028">
    <property type="protein sequence ID" value="OGH93582.1"/>
    <property type="molecule type" value="Genomic_DNA"/>
</dbReference>
<proteinExistence type="inferred from homology"/>
<name>A0A1F6PBP9_9BACT</name>
<dbReference type="SUPFAM" id="SSF55120">
    <property type="entry name" value="Pseudouridine synthase"/>
    <property type="match status" value="1"/>
</dbReference>
<comment type="catalytic activity">
    <reaction evidence="1 5">
        <text>uridine(55) in tRNA = pseudouridine(55) in tRNA</text>
        <dbReference type="Rhea" id="RHEA:42532"/>
        <dbReference type="Rhea" id="RHEA-COMP:10101"/>
        <dbReference type="Rhea" id="RHEA-COMP:10102"/>
        <dbReference type="ChEBI" id="CHEBI:65314"/>
        <dbReference type="ChEBI" id="CHEBI:65315"/>
        <dbReference type="EC" id="5.4.99.25"/>
    </reaction>
</comment>
<dbReference type="AlphaFoldDB" id="A0A1F6PBP9"/>
<comment type="similarity">
    <text evidence="2 5">Belongs to the pseudouridine synthase TruB family. Type 1 subfamily.</text>
</comment>
<reference evidence="8 9" key="1">
    <citation type="journal article" date="2016" name="Nat. Commun.">
        <title>Thousands of microbial genomes shed light on interconnected biogeochemical processes in an aquifer system.</title>
        <authorList>
            <person name="Anantharaman K."/>
            <person name="Brown C.T."/>
            <person name="Hug L.A."/>
            <person name="Sharon I."/>
            <person name="Castelle C.J."/>
            <person name="Probst A.J."/>
            <person name="Thomas B.C."/>
            <person name="Singh A."/>
            <person name="Wilkins M.J."/>
            <person name="Karaoz U."/>
            <person name="Brodie E.L."/>
            <person name="Williams K.H."/>
            <person name="Hubbard S.S."/>
            <person name="Banfield J.F."/>
        </authorList>
    </citation>
    <scope>NUCLEOTIDE SEQUENCE [LARGE SCALE GENOMIC DNA]</scope>
</reference>
<dbReference type="InterPro" id="IPR032819">
    <property type="entry name" value="TruB_C"/>
</dbReference>